<dbReference type="EMBL" id="GL871014">
    <property type="protein sequence ID" value="EGC36860.1"/>
    <property type="molecule type" value="Genomic_DNA"/>
</dbReference>
<evidence type="ECO:0000256" key="2">
    <source>
        <dbReference type="ARBA" id="ARBA00019180"/>
    </source>
</evidence>
<organism evidence="4 5">
    <name type="scientific">Dictyostelium purpureum</name>
    <name type="common">Slime mold</name>
    <dbReference type="NCBI Taxonomy" id="5786"/>
    <lineage>
        <taxon>Eukaryota</taxon>
        <taxon>Amoebozoa</taxon>
        <taxon>Evosea</taxon>
        <taxon>Eumycetozoa</taxon>
        <taxon>Dictyostelia</taxon>
        <taxon>Dictyosteliales</taxon>
        <taxon>Dictyosteliaceae</taxon>
        <taxon>Dictyostelium</taxon>
    </lineage>
</organism>
<dbReference type="KEGG" id="dpp:DICPUDRAFT_31172"/>
<dbReference type="FunCoup" id="F0ZGP3">
    <property type="interactions" value="15"/>
</dbReference>
<dbReference type="OMA" id="QAYESIC"/>
<dbReference type="PANTHER" id="PTHR15069:SF1">
    <property type="entry name" value="PROTEASOME ASSEMBLY CHAPERONE 1"/>
    <property type="match status" value="1"/>
</dbReference>
<dbReference type="Proteomes" id="UP000001064">
    <property type="component" value="Unassembled WGS sequence"/>
</dbReference>
<keyword evidence="3" id="KW-0143">Chaperone</keyword>
<protein>
    <recommendedName>
        <fullName evidence="2">Proteasome assembly chaperone 1</fullName>
    </recommendedName>
</protein>
<evidence type="ECO:0000256" key="3">
    <source>
        <dbReference type="ARBA" id="ARBA00023186"/>
    </source>
</evidence>
<dbReference type="VEuPathDB" id="AmoebaDB:DICPUDRAFT_31172"/>
<comment type="similarity">
    <text evidence="1">Belongs to the PSMG1 family.</text>
</comment>
<dbReference type="AlphaFoldDB" id="F0ZGP3"/>
<dbReference type="STRING" id="5786.F0ZGP3"/>
<evidence type="ECO:0000313" key="4">
    <source>
        <dbReference type="EMBL" id="EGC36860.1"/>
    </source>
</evidence>
<accession>F0ZGP3</accession>
<dbReference type="Gene3D" id="3.40.50.10900">
    <property type="entry name" value="PAC-like subunit"/>
    <property type="match status" value="1"/>
</dbReference>
<dbReference type="InterPro" id="IPR038389">
    <property type="entry name" value="PSMG2_sf"/>
</dbReference>
<dbReference type="GO" id="GO:0080129">
    <property type="term" value="P:proteasome core complex assembly"/>
    <property type="evidence" value="ECO:0000318"/>
    <property type="project" value="GO_Central"/>
</dbReference>
<dbReference type="RefSeq" id="XP_003286582.1">
    <property type="nucleotide sequence ID" value="XM_003286534.1"/>
</dbReference>
<dbReference type="GO" id="GO:0070628">
    <property type="term" value="F:proteasome binding"/>
    <property type="evidence" value="ECO:0000318"/>
    <property type="project" value="GO_Central"/>
</dbReference>
<dbReference type="InParanoid" id="F0ZGP3"/>
<dbReference type="OrthoDB" id="17536at2759"/>
<evidence type="ECO:0000313" key="5">
    <source>
        <dbReference type="Proteomes" id="UP000001064"/>
    </source>
</evidence>
<dbReference type="eggNOG" id="ENOG502RH4S">
    <property type="taxonomic scope" value="Eukaryota"/>
</dbReference>
<dbReference type="InterPro" id="IPR016565">
    <property type="entry name" value="Proteasome_assmbl_chp_1"/>
</dbReference>
<proteinExistence type="inferred from homology"/>
<dbReference type="GeneID" id="10503976"/>
<dbReference type="GO" id="GO:0005783">
    <property type="term" value="C:endoplasmic reticulum"/>
    <property type="evidence" value="ECO:0000318"/>
    <property type="project" value="GO_Central"/>
</dbReference>
<reference evidence="5" key="1">
    <citation type="journal article" date="2011" name="Genome Biol.">
        <title>Comparative genomics of the social amoebae Dictyostelium discoideum and Dictyostelium purpureum.</title>
        <authorList>
            <consortium name="US DOE Joint Genome Institute (JGI-PGF)"/>
            <person name="Sucgang R."/>
            <person name="Kuo A."/>
            <person name="Tian X."/>
            <person name="Salerno W."/>
            <person name="Parikh A."/>
            <person name="Feasley C.L."/>
            <person name="Dalin E."/>
            <person name="Tu H."/>
            <person name="Huang E."/>
            <person name="Barry K."/>
            <person name="Lindquist E."/>
            <person name="Shapiro H."/>
            <person name="Bruce D."/>
            <person name="Schmutz J."/>
            <person name="Salamov A."/>
            <person name="Fey P."/>
            <person name="Gaudet P."/>
            <person name="Anjard C."/>
            <person name="Babu M.M."/>
            <person name="Basu S."/>
            <person name="Bushmanova Y."/>
            <person name="van der Wel H."/>
            <person name="Katoh-Kurasawa M."/>
            <person name="Dinh C."/>
            <person name="Coutinho P.M."/>
            <person name="Saito T."/>
            <person name="Elias M."/>
            <person name="Schaap P."/>
            <person name="Kay R.R."/>
            <person name="Henrissat B."/>
            <person name="Eichinger L."/>
            <person name="Rivero F."/>
            <person name="Putnam N.H."/>
            <person name="West C.M."/>
            <person name="Loomis W.F."/>
            <person name="Chisholm R.L."/>
            <person name="Shaulsky G."/>
            <person name="Strassmann J.E."/>
            <person name="Queller D.C."/>
            <person name="Kuspa A."/>
            <person name="Grigoriev I.V."/>
        </authorList>
    </citation>
    <scope>NUCLEOTIDE SEQUENCE [LARGE SCALE GENOMIC DNA]</scope>
    <source>
        <strain evidence="5">QSDP1</strain>
    </source>
</reference>
<dbReference type="Pfam" id="PF16094">
    <property type="entry name" value="PAC1"/>
    <property type="match status" value="1"/>
</dbReference>
<dbReference type="PANTHER" id="PTHR15069">
    <property type="entry name" value="PROTEASOME ASSEMBLY CHAPERONE 1"/>
    <property type="match status" value="1"/>
</dbReference>
<evidence type="ECO:0000256" key="1">
    <source>
        <dbReference type="ARBA" id="ARBA00005261"/>
    </source>
</evidence>
<sequence length="262" mass="30126">MFGFDIQPVRSRNWEIEEEEDQNLEPVEIPKPSILFNESFPKNDLSNITDLIISTKNSPSIFIRSNFDALFDEIAEIVYDDIKPIKTTSNILNNKCNVYRHKEEKSIAFIVLGYDLPSERCFSFSESVLNAFNQVKKVVILDKLLNSHYLSQDHTHPIPPFVRAVYTSNFENNCSLIPLESPNIIENLSASFLTLCQVNNIQACSILNLYELNLNIDSVQSFAPILKSLYPKLFSTNDNDIKVQYKNMIALVNKRNDRGMYM</sequence>
<name>F0ZGP3_DICPU</name>
<gene>
    <name evidence="4" type="ORF">DICPUDRAFT_31172</name>
</gene>
<keyword evidence="5" id="KW-1185">Reference proteome</keyword>